<dbReference type="EMBL" id="JBHSNY010000002">
    <property type="protein sequence ID" value="MFC5633463.1"/>
    <property type="molecule type" value="Genomic_DNA"/>
</dbReference>
<name>A0ABW0UIR1_9ACTN</name>
<evidence type="ECO:0000313" key="4">
    <source>
        <dbReference type="Proteomes" id="UP001596154"/>
    </source>
</evidence>
<organism evidence="3 4">
    <name type="scientific">Streptomyces bullii</name>
    <dbReference type="NCBI Taxonomy" id="349910"/>
    <lineage>
        <taxon>Bacteria</taxon>
        <taxon>Bacillati</taxon>
        <taxon>Actinomycetota</taxon>
        <taxon>Actinomycetes</taxon>
        <taxon>Kitasatosporales</taxon>
        <taxon>Streptomycetaceae</taxon>
        <taxon>Streptomyces</taxon>
    </lineage>
</organism>
<dbReference type="PROSITE" id="PS51178">
    <property type="entry name" value="PASTA"/>
    <property type="match status" value="1"/>
</dbReference>
<evidence type="ECO:0000259" key="2">
    <source>
        <dbReference type="PROSITE" id="PS51178"/>
    </source>
</evidence>
<feature type="compositionally biased region" description="Low complexity" evidence="1">
    <location>
        <begin position="297"/>
        <end position="385"/>
    </location>
</feature>
<feature type="domain" description="PASTA" evidence="2">
    <location>
        <begin position="215"/>
        <end position="280"/>
    </location>
</feature>
<evidence type="ECO:0000313" key="3">
    <source>
        <dbReference type="EMBL" id="MFC5633463.1"/>
    </source>
</evidence>
<proteinExistence type="predicted"/>
<dbReference type="Proteomes" id="UP001596154">
    <property type="component" value="Unassembled WGS sequence"/>
</dbReference>
<dbReference type="RefSeq" id="WP_381018995.1">
    <property type="nucleotide sequence ID" value="NZ_JBHSNY010000002.1"/>
</dbReference>
<dbReference type="InterPro" id="IPR005543">
    <property type="entry name" value="PASTA_dom"/>
</dbReference>
<dbReference type="Pfam" id="PF03793">
    <property type="entry name" value="PASTA"/>
    <property type="match status" value="1"/>
</dbReference>
<protein>
    <submittedName>
        <fullName evidence="3">DUF6777 domain-containing protein</fullName>
    </submittedName>
</protein>
<feature type="region of interest" description="Disordered" evidence="1">
    <location>
        <begin position="19"/>
        <end position="47"/>
    </location>
</feature>
<feature type="compositionally biased region" description="Low complexity" evidence="1">
    <location>
        <begin position="477"/>
        <end position="504"/>
    </location>
</feature>
<feature type="region of interest" description="Disordered" evidence="1">
    <location>
        <begin position="279"/>
        <end position="504"/>
    </location>
</feature>
<dbReference type="CDD" id="cd06577">
    <property type="entry name" value="PASTA_pknB"/>
    <property type="match status" value="1"/>
</dbReference>
<dbReference type="InterPro" id="IPR046704">
    <property type="entry name" value="DUF6777"/>
</dbReference>
<comment type="caution">
    <text evidence="3">The sequence shown here is derived from an EMBL/GenBank/DDBJ whole genome shotgun (WGS) entry which is preliminary data.</text>
</comment>
<feature type="compositionally biased region" description="Low complexity" evidence="1">
    <location>
        <begin position="441"/>
        <end position="463"/>
    </location>
</feature>
<reference evidence="4" key="1">
    <citation type="journal article" date="2019" name="Int. J. Syst. Evol. Microbiol.">
        <title>The Global Catalogue of Microorganisms (GCM) 10K type strain sequencing project: providing services to taxonomists for standard genome sequencing and annotation.</title>
        <authorList>
            <consortium name="The Broad Institute Genomics Platform"/>
            <consortium name="The Broad Institute Genome Sequencing Center for Infectious Disease"/>
            <person name="Wu L."/>
            <person name="Ma J."/>
        </authorList>
    </citation>
    <scope>NUCLEOTIDE SEQUENCE [LARGE SCALE GENOMIC DNA]</scope>
    <source>
        <strain evidence="4">CGMCC 4.7248</strain>
    </source>
</reference>
<keyword evidence="4" id="KW-1185">Reference proteome</keyword>
<evidence type="ECO:0000256" key="1">
    <source>
        <dbReference type="SAM" id="MobiDB-lite"/>
    </source>
</evidence>
<dbReference type="Gene3D" id="3.30.10.20">
    <property type="match status" value="1"/>
</dbReference>
<accession>A0ABW0UIR1</accession>
<gene>
    <name evidence="3" type="ORF">ACFPZJ_06580</name>
</gene>
<feature type="compositionally biased region" description="Pro residues" evidence="1">
    <location>
        <begin position="422"/>
        <end position="440"/>
    </location>
</feature>
<sequence>MKAVAAGVPSLAPFFDESSGLGRDADVRSRPARGGLQQGDSPGLYGGTRQPTICDVDRLERYLTDPRNHRKAQAWATARGIHTGGIREHLDRLTPVLLRHDTLVENHDYKKGKAVPFPALLQAGIAILVDERGLPAVKCSCGNPLRPFQGDAERISVTFEDGNKKWKGYDPSSVVAVRPAPRKLERLALVDVEDPDRGIERPVGTTGEADSLFDTRERRAVPRVAGTTFGTASRRLTDAGLAVVHDGAGLPSDGARVTASDPAAGTRLRFGAYVTLSVAGGAGGDTSPGTSRDDPGGTDTSPGSGSSRAVPPTSTSSSGPDSPGPTDSGSTPSGPTDSGPSGSGPAESGSTGPTGPGSTDPGPTGPGPTDSGPTGSDPTDPGSTDPGPPDSGRTDPGPTDSRPTDSGEPTVSAPTREEPSREPPPPPGAPPSSEPPPPSNAAPRSSPPSTAAGSPPAATGSPPTGDPVTGSAPPPLSSVTARRTPAATATVPASGTPAGDAPVV</sequence>
<dbReference type="Pfam" id="PF20568">
    <property type="entry name" value="DUF6777"/>
    <property type="match status" value="1"/>
</dbReference>